<protein>
    <recommendedName>
        <fullName evidence="2">histidine kinase</fullName>
        <ecNumber evidence="2">2.7.13.3</ecNumber>
    </recommendedName>
</protein>
<gene>
    <name evidence="4" type="ORF">C7I55_01650</name>
</gene>
<dbReference type="InterPro" id="IPR005467">
    <property type="entry name" value="His_kinase_dom"/>
</dbReference>
<dbReference type="EC" id="2.7.13.3" evidence="2"/>
<dbReference type="Gene3D" id="1.10.287.130">
    <property type="match status" value="1"/>
</dbReference>
<dbReference type="GO" id="GO:0004673">
    <property type="term" value="F:protein histidine kinase activity"/>
    <property type="evidence" value="ECO:0007669"/>
    <property type="project" value="UniProtKB-EC"/>
</dbReference>
<evidence type="ECO:0000256" key="1">
    <source>
        <dbReference type="ARBA" id="ARBA00000085"/>
    </source>
</evidence>
<dbReference type="Pfam" id="PF02518">
    <property type="entry name" value="HATPase_c"/>
    <property type="match status" value="1"/>
</dbReference>
<dbReference type="SUPFAM" id="SSF55874">
    <property type="entry name" value="ATPase domain of HSP90 chaperone/DNA topoisomerase II/histidine kinase"/>
    <property type="match status" value="1"/>
</dbReference>
<dbReference type="InterPro" id="IPR004358">
    <property type="entry name" value="Sig_transdc_His_kin-like_C"/>
</dbReference>
<dbReference type="InterPro" id="IPR036890">
    <property type="entry name" value="HATPase_C_sf"/>
</dbReference>
<proteinExistence type="predicted"/>
<reference evidence="4 5" key="1">
    <citation type="submission" date="2018-03" db="EMBL/GenBank/DDBJ databases">
        <title>The draft genome of Sphingosinicella sp. GL-C-18.</title>
        <authorList>
            <person name="Liu L."/>
            <person name="Li L."/>
            <person name="Liang L."/>
            <person name="Zhang X."/>
            <person name="Wang T."/>
        </authorList>
    </citation>
    <scope>NUCLEOTIDE SEQUENCE [LARGE SCALE GENOMIC DNA]</scope>
    <source>
        <strain evidence="4 5">GL-C-18</strain>
    </source>
</reference>
<name>A0A2P7QYT5_9SPHN</name>
<dbReference type="PANTHER" id="PTHR43065">
    <property type="entry name" value="SENSOR HISTIDINE KINASE"/>
    <property type="match status" value="1"/>
</dbReference>
<accession>A0A2P7QYT5</accession>
<dbReference type="InterPro" id="IPR003594">
    <property type="entry name" value="HATPase_dom"/>
</dbReference>
<dbReference type="EMBL" id="PXYI01000001">
    <property type="protein sequence ID" value="PSJ43117.1"/>
    <property type="molecule type" value="Genomic_DNA"/>
</dbReference>
<dbReference type="AlphaFoldDB" id="A0A2P7QYT5"/>
<feature type="domain" description="Histidine kinase" evidence="3">
    <location>
        <begin position="51"/>
        <end position="260"/>
    </location>
</feature>
<dbReference type="SMART" id="SM00387">
    <property type="entry name" value="HATPase_c"/>
    <property type="match status" value="1"/>
</dbReference>
<sequence>MEEPMYLHANTSAEREISFDLFAECEAEVQKLRQTIVHLGRVSAMGTTAAMVVHELAQPLTAAYNYLAVARRSLPDERCAEIEQLAKAVELAELCLVQVSDVIRSVRGAASTHAVAHHAVDLRTIVDDVLRLYGAAWDFTLGIEIMPWAALVVGDPIQLGQVLQNLIRNAADATAGQADRSLTMNADIVRGMVEVRIEDNGPGIPDSHKADLFSPFNSTKADGLGVGLSICRTIVENHKGRIWMERLPAGTAFCFTLLPA</sequence>
<evidence type="ECO:0000313" key="5">
    <source>
        <dbReference type="Proteomes" id="UP000241167"/>
    </source>
</evidence>
<evidence type="ECO:0000259" key="3">
    <source>
        <dbReference type="PROSITE" id="PS50109"/>
    </source>
</evidence>
<dbReference type="PRINTS" id="PR00344">
    <property type="entry name" value="BCTRLSENSOR"/>
</dbReference>
<keyword evidence="5" id="KW-1185">Reference proteome</keyword>
<comment type="catalytic activity">
    <reaction evidence="1">
        <text>ATP + protein L-histidine = ADP + protein N-phospho-L-histidine.</text>
        <dbReference type="EC" id="2.7.13.3"/>
    </reaction>
</comment>
<dbReference type="Proteomes" id="UP000241167">
    <property type="component" value="Unassembled WGS sequence"/>
</dbReference>
<comment type="caution">
    <text evidence="4">The sequence shown here is derived from an EMBL/GenBank/DDBJ whole genome shotgun (WGS) entry which is preliminary data.</text>
</comment>
<dbReference type="PANTHER" id="PTHR43065:SF42">
    <property type="entry name" value="TWO-COMPONENT SENSOR PPRA"/>
    <property type="match status" value="1"/>
</dbReference>
<dbReference type="Gene3D" id="3.30.565.10">
    <property type="entry name" value="Histidine kinase-like ATPase, C-terminal domain"/>
    <property type="match status" value="1"/>
</dbReference>
<dbReference type="PROSITE" id="PS50109">
    <property type="entry name" value="HIS_KIN"/>
    <property type="match status" value="1"/>
</dbReference>
<organism evidence="4 5">
    <name type="scientific">Allosphingosinicella deserti</name>
    <dbReference type="NCBI Taxonomy" id="2116704"/>
    <lineage>
        <taxon>Bacteria</taxon>
        <taxon>Pseudomonadati</taxon>
        <taxon>Pseudomonadota</taxon>
        <taxon>Alphaproteobacteria</taxon>
        <taxon>Sphingomonadales</taxon>
        <taxon>Sphingomonadaceae</taxon>
        <taxon>Allosphingosinicella</taxon>
    </lineage>
</organism>
<evidence type="ECO:0000256" key="2">
    <source>
        <dbReference type="ARBA" id="ARBA00012438"/>
    </source>
</evidence>
<evidence type="ECO:0000313" key="4">
    <source>
        <dbReference type="EMBL" id="PSJ43117.1"/>
    </source>
</evidence>